<evidence type="ECO:0000313" key="4">
    <source>
        <dbReference type="EMBL" id="MFC4913412.1"/>
    </source>
</evidence>
<dbReference type="Proteomes" id="UP001595872">
    <property type="component" value="Unassembled WGS sequence"/>
</dbReference>
<reference evidence="5" key="1">
    <citation type="journal article" date="2019" name="Int. J. Syst. Evol. Microbiol.">
        <title>The Global Catalogue of Microorganisms (GCM) 10K type strain sequencing project: providing services to taxonomists for standard genome sequencing and annotation.</title>
        <authorList>
            <consortium name="The Broad Institute Genomics Platform"/>
            <consortium name="The Broad Institute Genome Sequencing Center for Infectious Disease"/>
            <person name="Wu L."/>
            <person name="Ma J."/>
        </authorList>
    </citation>
    <scope>NUCLEOTIDE SEQUENCE [LARGE SCALE GENOMIC DNA]</scope>
    <source>
        <strain evidence="5">KLKA75</strain>
    </source>
</reference>
<sequence length="187" mass="21703">MLHGVDISSYNPHYRPHGEVDFVIIKATEGRTYVNPHRVAQAAAARKAGCVVGFYHFLHPRRINAQAKYFVEHCHAREGDILALDWETTSKGKRASSKQKDKFLRKVKKLMPHHRVILYCDRHVWNDRRTSHYVADGLWIASYREAGDPGIDEKWLFHQYTSTPIDKNVARFGSRSALRKWAFGHDH</sequence>
<evidence type="ECO:0000313" key="5">
    <source>
        <dbReference type="Proteomes" id="UP001595872"/>
    </source>
</evidence>
<keyword evidence="3" id="KW-0326">Glycosidase</keyword>
<dbReference type="Pfam" id="PF01183">
    <property type="entry name" value="Glyco_hydro_25"/>
    <property type="match status" value="1"/>
</dbReference>
<dbReference type="RefSeq" id="WP_378264310.1">
    <property type="nucleotide sequence ID" value="NZ_JBHSIT010000017.1"/>
</dbReference>
<name>A0ABV9UA05_9ACTN</name>
<evidence type="ECO:0000256" key="1">
    <source>
        <dbReference type="ARBA" id="ARBA00010646"/>
    </source>
</evidence>
<dbReference type="Gene3D" id="3.20.20.80">
    <property type="entry name" value="Glycosidases"/>
    <property type="match status" value="1"/>
</dbReference>
<dbReference type="SMART" id="SM00641">
    <property type="entry name" value="Glyco_25"/>
    <property type="match status" value="1"/>
</dbReference>
<evidence type="ECO:0000256" key="2">
    <source>
        <dbReference type="ARBA" id="ARBA00022801"/>
    </source>
</evidence>
<keyword evidence="2 4" id="KW-0378">Hydrolase</keyword>
<dbReference type="EMBL" id="JBHSIT010000017">
    <property type="protein sequence ID" value="MFC4913412.1"/>
    <property type="molecule type" value="Genomic_DNA"/>
</dbReference>
<dbReference type="InterPro" id="IPR017853">
    <property type="entry name" value="GH"/>
</dbReference>
<comment type="similarity">
    <text evidence="1">Belongs to the glycosyl hydrolase 25 family.</text>
</comment>
<dbReference type="PANTHER" id="PTHR34135:SF2">
    <property type="entry name" value="LYSOZYME"/>
    <property type="match status" value="1"/>
</dbReference>
<dbReference type="PROSITE" id="PS51904">
    <property type="entry name" value="GLYCOSYL_HYDROL_F25_2"/>
    <property type="match status" value="1"/>
</dbReference>
<proteinExistence type="inferred from homology"/>
<comment type="caution">
    <text evidence="4">The sequence shown here is derived from an EMBL/GenBank/DDBJ whole genome shotgun (WGS) entry which is preliminary data.</text>
</comment>
<protein>
    <submittedName>
        <fullName evidence="4">Glycoside hydrolase family 25 protein</fullName>
    </submittedName>
</protein>
<dbReference type="SUPFAM" id="SSF51445">
    <property type="entry name" value="(Trans)glycosidases"/>
    <property type="match status" value="1"/>
</dbReference>
<organism evidence="4 5">
    <name type="scientific">Actinomadura gamaensis</name>
    <dbReference type="NCBI Taxonomy" id="1763541"/>
    <lineage>
        <taxon>Bacteria</taxon>
        <taxon>Bacillati</taxon>
        <taxon>Actinomycetota</taxon>
        <taxon>Actinomycetes</taxon>
        <taxon>Streptosporangiales</taxon>
        <taxon>Thermomonosporaceae</taxon>
        <taxon>Actinomadura</taxon>
    </lineage>
</organism>
<evidence type="ECO:0000256" key="3">
    <source>
        <dbReference type="ARBA" id="ARBA00023295"/>
    </source>
</evidence>
<dbReference type="CDD" id="cd00599">
    <property type="entry name" value="GH25_muramidase"/>
    <property type="match status" value="1"/>
</dbReference>
<dbReference type="InterPro" id="IPR002053">
    <property type="entry name" value="Glyco_hydro_25"/>
</dbReference>
<gene>
    <name evidence="4" type="ORF">ACFPCY_39365</name>
</gene>
<accession>A0ABV9UA05</accession>
<dbReference type="PANTHER" id="PTHR34135">
    <property type="entry name" value="LYSOZYME"/>
    <property type="match status" value="1"/>
</dbReference>
<keyword evidence="5" id="KW-1185">Reference proteome</keyword>
<dbReference type="GO" id="GO:0016787">
    <property type="term" value="F:hydrolase activity"/>
    <property type="evidence" value="ECO:0007669"/>
    <property type="project" value="UniProtKB-KW"/>
</dbReference>
<dbReference type="InterPro" id="IPR018077">
    <property type="entry name" value="Glyco_hydro_fam25_subgr"/>
</dbReference>